<evidence type="ECO:0000256" key="3">
    <source>
        <dbReference type="ARBA" id="ARBA00022679"/>
    </source>
</evidence>
<dbReference type="GO" id="GO:0008961">
    <property type="term" value="F:phosphatidylglycerol-prolipoprotein diacylglyceryl transferase activity"/>
    <property type="evidence" value="ECO:0007669"/>
    <property type="project" value="InterPro"/>
</dbReference>
<keyword evidence="4 7" id="KW-0812">Transmembrane</keyword>
<keyword evidence="2" id="KW-1003">Cell membrane</keyword>
<sequence>MYPNLYYAFKDLFGIEFTPLRFINSFGFFVALCFIVAAALVTAELKRKSKAGLLVPSETSITVGEPAGISELLLNFFLGFIVGYKIIALFFLGPEASADPQAYIFSSAGSWPAGLATGALFAFLKWQEKNKTRLEKPETRKVRIWPQDRVGEITMLALVFGLLGAKLFDIFENWSDFLTRPMAYILSGGGLTFYGGLICATIAIIIFARKHKIPLRHLADSLAPALMLAYAIGRIGCQVAGDGDWGIENTSPNPLGFLPDWMWSYNYPHNVNEVGVPIPGCNGRYCTQLPTGHFPTPFYETVVCTLLFGVLWALRKKIRPFGALFALYLILNGLERFFIEKIRVNNRMELFGLHPTQAEVISTGLVLVGIGLWIYLRRKTAPVTASRQA</sequence>
<dbReference type="PANTHER" id="PTHR30589">
    <property type="entry name" value="PROLIPOPROTEIN DIACYLGLYCERYL TRANSFERASE"/>
    <property type="match status" value="1"/>
</dbReference>
<feature type="transmembrane region" description="Helical" evidence="7">
    <location>
        <begin position="183"/>
        <end position="206"/>
    </location>
</feature>
<dbReference type="GO" id="GO:0005886">
    <property type="term" value="C:plasma membrane"/>
    <property type="evidence" value="ECO:0007669"/>
    <property type="project" value="InterPro"/>
</dbReference>
<dbReference type="EMBL" id="FQUO01000004">
    <property type="protein sequence ID" value="SHE96355.1"/>
    <property type="molecule type" value="Genomic_DNA"/>
</dbReference>
<keyword evidence="3 8" id="KW-0808">Transferase</keyword>
<accession>A0A1M4XSD0</accession>
<evidence type="ECO:0000256" key="6">
    <source>
        <dbReference type="ARBA" id="ARBA00023136"/>
    </source>
</evidence>
<evidence type="ECO:0000256" key="7">
    <source>
        <dbReference type="SAM" id="Phobius"/>
    </source>
</evidence>
<evidence type="ECO:0000256" key="2">
    <source>
        <dbReference type="ARBA" id="ARBA00022475"/>
    </source>
</evidence>
<feature type="transmembrane region" description="Helical" evidence="7">
    <location>
        <begin position="104"/>
        <end position="124"/>
    </location>
</feature>
<evidence type="ECO:0000256" key="1">
    <source>
        <dbReference type="ARBA" id="ARBA00007150"/>
    </source>
</evidence>
<dbReference type="Proteomes" id="UP000184368">
    <property type="component" value="Unassembled WGS sequence"/>
</dbReference>
<comment type="similarity">
    <text evidence="1">Belongs to the Lgt family.</text>
</comment>
<feature type="transmembrane region" description="Helical" evidence="7">
    <location>
        <begin position="321"/>
        <end position="339"/>
    </location>
</feature>
<organism evidence="8 9">
    <name type="scientific">Cnuella takakiae</name>
    <dbReference type="NCBI Taxonomy" id="1302690"/>
    <lineage>
        <taxon>Bacteria</taxon>
        <taxon>Pseudomonadati</taxon>
        <taxon>Bacteroidota</taxon>
        <taxon>Chitinophagia</taxon>
        <taxon>Chitinophagales</taxon>
        <taxon>Chitinophagaceae</taxon>
        <taxon>Cnuella</taxon>
    </lineage>
</organism>
<keyword evidence="6 7" id="KW-0472">Membrane</keyword>
<dbReference type="STRING" id="1302690.BUE76_14285"/>
<evidence type="ECO:0000313" key="8">
    <source>
        <dbReference type="EMBL" id="SHE96355.1"/>
    </source>
</evidence>
<dbReference type="RefSeq" id="WP_073041059.1">
    <property type="nucleotide sequence ID" value="NZ_FQUO01000004.1"/>
</dbReference>
<feature type="transmembrane region" description="Helical" evidence="7">
    <location>
        <begin position="20"/>
        <end position="41"/>
    </location>
</feature>
<dbReference type="AlphaFoldDB" id="A0A1M4XSD0"/>
<feature type="transmembrane region" description="Helical" evidence="7">
    <location>
        <begin position="150"/>
        <end position="171"/>
    </location>
</feature>
<keyword evidence="5 7" id="KW-1133">Transmembrane helix</keyword>
<dbReference type="GO" id="GO:0042158">
    <property type="term" value="P:lipoprotein biosynthetic process"/>
    <property type="evidence" value="ECO:0007669"/>
    <property type="project" value="InterPro"/>
</dbReference>
<evidence type="ECO:0000256" key="4">
    <source>
        <dbReference type="ARBA" id="ARBA00022692"/>
    </source>
</evidence>
<dbReference type="PANTHER" id="PTHR30589:SF0">
    <property type="entry name" value="PHOSPHATIDYLGLYCEROL--PROLIPOPROTEIN DIACYLGLYCERYL TRANSFERASE"/>
    <property type="match status" value="1"/>
</dbReference>
<reference evidence="8 9" key="1">
    <citation type="submission" date="2016-11" db="EMBL/GenBank/DDBJ databases">
        <authorList>
            <person name="Jaros S."/>
            <person name="Januszkiewicz K."/>
            <person name="Wedrychowicz H."/>
        </authorList>
    </citation>
    <scope>NUCLEOTIDE SEQUENCE [LARGE SCALE GENOMIC DNA]</scope>
    <source>
        <strain evidence="8 9">DSM 26897</strain>
    </source>
</reference>
<dbReference type="OrthoDB" id="871140at2"/>
<proteinExistence type="inferred from homology"/>
<gene>
    <name evidence="8" type="ORF">SAMN05444008_10421</name>
</gene>
<protein>
    <submittedName>
        <fullName evidence="8">Prolipoprotein diacylglyceryl transferase</fullName>
    </submittedName>
</protein>
<keyword evidence="9" id="KW-1185">Reference proteome</keyword>
<evidence type="ECO:0000256" key="5">
    <source>
        <dbReference type="ARBA" id="ARBA00022989"/>
    </source>
</evidence>
<dbReference type="Pfam" id="PF01790">
    <property type="entry name" value="LGT"/>
    <property type="match status" value="1"/>
</dbReference>
<name>A0A1M4XSD0_9BACT</name>
<keyword evidence="8" id="KW-0449">Lipoprotein</keyword>
<dbReference type="InterPro" id="IPR001640">
    <property type="entry name" value="Lgt"/>
</dbReference>
<feature type="transmembrane region" description="Helical" evidence="7">
    <location>
        <begin position="72"/>
        <end position="92"/>
    </location>
</feature>
<evidence type="ECO:0000313" key="9">
    <source>
        <dbReference type="Proteomes" id="UP000184368"/>
    </source>
</evidence>
<feature type="transmembrane region" description="Helical" evidence="7">
    <location>
        <begin position="359"/>
        <end position="376"/>
    </location>
</feature>